<feature type="compositionally biased region" description="Polar residues" evidence="1">
    <location>
        <begin position="352"/>
        <end position="363"/>
    </location>
</feature>
<dbReference type="Proteomes" id="UP000694402">
    <property type="component" value="Unassembled WGS sequence"/>
</dbReference>
<feature type="domain" description="DUF4706" evidence="2">
    <location>
        <begin position="20"/>
        <end position="169"/>
    </location>
</feature>
<dbReference type="Pfam" id="PF15797">
    <property type="entry name" value="DUF4706"/>
    <property type="match status" value="1"/>
</dbReference>
<gene>
    <name evidence="3" type="primary">C1orf198</name>
</gene>
<reference evidence="3" key="2">
    <citation type="submission" date="2025-09" db="UniProtKB">
        <authorList>
            <consortium name="Ensembl"/>
        </authorList>
    </citation>
    <scope>IDENTIFICATION</scope>
</reference>
<dbReference type="AlphaFoldDB" id="A0A8C8LZB0"/>
<reference evidence="3" key="1">
    <citation type="submission" date="2025-08" db="UniProtKB">
        <authorList>
            <consortium name="Ensembl"/>
        </authorList>
    </citation>
    <scope>IDENTIFICATION</scope>
</reference>
<protein>
    <recommendedName>
        <fullName evidence="2">DUF4706 domain-containing protein</fullName>
    </recommendedName>
</protein>
<dbReference type="GeneTree" id="ENSGT00390000018361"/>
<evidence type="ECO:0000256" key="1">
    <source>
        <dbReference type="SAM" id="MobiDB-lite"/>
    </source>
</evidence>
<feature type="compositionally biased region" description="Polar residues" evidence="1">
    <location>
        <begin position="234"/>
        <end position="244"/>
    </location>
</feature>
<feature type="compositionally biased region" description="Polar residues" evidence="1">
    <location>
        <begin position="374"/>
        <end position="384"/>
    </location>
</feature>
<feature type="compositionally biased region" description="Polar residues" evidence="1">
    <location>
        <begin position="191"/>
        <end position="205"/>
    </location>
</feature>
<sequence length="405" mass="44790">MAAATMAGADAHRMEQKKLEYFSSINSMARKIMQERENIKERHGPDWEKMTPNEQDSAIDNGMMDPHIRARYAMHRVDREEVICYPKLLIQTGQKMVHFGVELAKMANTRIWLATTEIWAGKHHTSNKTMQEIEMDQMALFNMVFPMDITWQDEHSAPFSWETKSQLDISLTTGESVQGVSSSIANYKPTNVTQSSQLSKVSNGESLGLGRKEESSSFWKISAERSRLEGEQADFQSLTPSQIKSLEKGEKPMPSYLRQEPTPKEAEESPPPVRVTSQRSPRPPAPPPPVPIGVSPPAAISVTPMSMTPTPALISVSSTVAGWEHAQSTLPSVSNTVEDVFTPGLAKKSPGLPTNSPARSGNTAREREEKAAAQSESQLATSPTFAQFNTSSNVLKTGFDFLDNW</sequence>
<accession>A0A8C8LZB0</accession>
<feature type="region of interest" description="Disordered" evidence="1">
    <location>
        <begin position="229"/>
        <end position="292"/>
    </location>
</feature>
<name>A0A8C8LZB0_ONCTS</name>
<dbReference type="PANTHER" id="PTHR34394">
    <property type="entry name" value="SIMILAR TO RIKEN CDNA 2310022B05"/>
    <property type="match status" value="1"/>
</dbReference>
<dbReference type="InterPro" id="IPR031600">
    <property type="entry name" value="DUF4706"/>
</dbReference>
<evidence type="ECO:0000313" key="3">
    <source>
        <dbReference type="Ensembl" id="ENSOTSP00005052474.2"/>
    </source>
</evidence>
<evidence type="ECO:0000259" key="2">
    <source>
        <dbReference type="Pfam" id="PF15797"/>
    </source>
</evidence>
<evidence type="ECO:0000313" key="4">
    <source>
        <dbReference type="Proteomes" id="UP000694402"/>
    </source>
</evidence>
<keyword evidence="4" id="KW-1185">Reference proteome</keyword>
<proteinExistence type="predicted"/>
<dbReference type="Ensembl" id="ENSOTST00005057156.2">
    <property type="protein sequence ID" value="ENSOTSP00005052474.2"/>
    <property type="gene ID" value="ENSOTSG00005025406.2"/>
</dbReference>
<organism evidence="3 4">
    <name type="scientific">Oncorhynchus tshawytscha</name>
    <name type="common">Chinook salmon</name>
    <name type="synonym">Salmo tshawytscha</name>
    <dbReference type="NCBI Taxonomy" id="74940"/>
    <lineage>
        <taxon>Eukaryota</taxon>
        <taxon>Metazoa</taxon>
        <taxon>Chordata</taxon>
        <taxon>Craniata</taxon>
        <taxon>Vertebrata</taxon>
        <taxon>Euteleostomi</taxon>
        <taxon>Actinopterygii</taxon>
        <taxon>Neopterygii</taxon>
        <taxon>Teleostei</taxon>
        <taxon>Protacanthopterygii</taxon>
        <taxon>Salmoniformes</taxon>
        <taxon>Salmonidae</taxon>
        <taxon>Salmoninae</taxon>
        <taxon>Oncorhynchus</taxon>
    </lineage>
</organism>
<feature type="compositionally biased region" description="Pro residues" evidence="1">
    <location>
        <begin position="281"/>
        <end position="291"/>
    </location>
</feature>
<dbReference type="PANTHER" id="PTHR34394:SF1">
    <property type="entry name" value="SIMILAR TO RIKEN CDNA 2310022B05"/>
    <property type="match status" value="1"/>
</dbReference>
<feature type="region of interest" description="Disordered" evidence="1">
    <location>
        <begin position="343"/>
        <end position="384"/>
    </location>
</feature>
<feature type="region of interest" description="Disordered" evidence="1">
    <location>
        <begin position="191"/>
        <end position="216"/>
    </location>
</feature>